<protein>
    <submittedName>
        <fullName evidence="2">Uncharacterized protein</fullName>
    </submittedName>
</protein>
<feature type="region of interest" description="Disordered" evidence="1">
    <location>
        <begin position="1"/>
        <end position="24"/>
    </location>
</feature>
<sequence>MQEDKTGSQTNPVINWKDKELPNSEKHSIRINQTTTETKIRTTAVNKDVYETIHRYVSDQTPYPQTTIQLKVNLAMEHAQIHGRKEGA</sequence>
<evidence type="ECO:0000256" key="1">
    <source>
        <dbReference type="SAM" id="MobiDB-lite"/>
    </source>
</evidence>
<evidence type="ECO:0000313" key="2">
    <source>
        <dbReference type="EMBL" id="EGN91039.1"/>
    </source>
</evidence>
<accession>F8QKY1</accession>
<keyword evidence="3" id="KW-1185">Reference proteome</keyword>
<dbReference type="InParanoid" id="F8QKY1"/>
<proteinExistence type="predicted"/>
<gene>
    <name evidence="2" type="ORF">SERLA73DRAFT_81357</name>
</gene>
<organism evidence="3">
    <name type="scientific">Serpula lacrymans var. lacrymans (strain S7.3)</name>
    <name type="common">Dry rot fungus</name>
    <dbReference type="NCBI Taxonomy" id="936435"/>
    <lineage>
        <taxon>Eukaryota</taxon>
        <taxon>Fungi</taxon>
        <taxon>Dikarya</taxon>
        <taxon>Basidiomycota</taxon>
        <taxon>Agaricomycotina</taxon>
        <taxon>Agaricomycetes</taxon>
        <taxon>Agaricomycetidae</taxon>
        <taxon>Boletales</taxon>
        <taxon>Coniophorineae</taxon>
        <taxon>Serpulaceae</taxon>
        <taxon>Serpula</taxon>
    </lineage>
</organism>
<dbReference type="EMBL" id="GL946597">
    <property type="protein sequence ID" value="EGN91039.1"/>
    <property type="molecule type" value="Genomic_DNA"/>
</dbReference>
<dbReference type="AlphaFoldDB" id="F8QKY1"/>
<evidence type="ECO:0000313" key="3">
    <source>
        <dbReference type="Proteomes" id="UP000008063"/>
    </source>
</evidence>
<dbReference type="Proteomes" id="UP000008063">
    <property type="component" value="Unassembled WGS sequence"/>
</dbReference>
<dbReference type="HOGENOM" id="CLU_2470455_0_0_1"/>
<reference evidence="3" key="1">
    <citation type="journal article" date="2011" name="Science">
        <title>The plant cell wall-decomposing machinery underlies the functional diversity of forest fungi.</title>
        <authorList>
            <person name="Eastwood D.C."/>
            <person name="Floudas D."/>
            <person name="Binder M."/>
            <person name="Majcherczyk A."/>
            <person name="Schneider P."/>
            <person name="Aerts A."/>
            <person name="Asiegbu F.O."/>
            <person name="Baker S.E."/>
            <person name="Barry K."/>
            <person name="Bendiksby M."/>
            <person name="Blumentritt M."/>
            <person name="Coutinho P.M."/>
            <person name="Cullen D."/>
            <person name="de Vries R.P."/>
            <person name="Gathman A."/>
            <person name="Goodell B."/>
            <person name="Henrissat B."/>
            <person name="Ihrmark K."/>
            <person name="Kauserud H."/>
            <person name="Kohler A."/>
            <person name="LaButti K."/>
            <person name="Lapidus A."/>
            <person name="Lavin J.L."/>
            <person name="Lee Y.-H."/>
            <person name="Lindquist E."/>
            <person name="Lilly W."/>
            <person name="Lucas S."/>
            <person name="Morin E."/>
            <person name="Murat C."/>
            <person name="Oguiza J.A."/>
            <person name="Park J."/>
            <person name="Pisabarro A.G."/>
            <person name="Riley R."/>
            <person name="Rosling A."/>
            <person name="Salamov A."/>
            <person name="Schmidt O."/>
            <person name="Schmutz J."/>
            <person name="Skrede I."/>
            <person name="Stenlid J."/>
            <person name="Wiebenga A."/>
            <person name="Xie X."/>
            <person name="Kuees U."/>
            <person name="Hibbett D.S."/>
            <person name="Hoffmeister D."/>
            <person name="Hoegberg N."/>
            <person name="Martin F."/>
            <person name="Grigoriev I.V."/>
            <person name="Watkinson S.C."/>
        </authorList>
    </citation>
    <scope>NUCLEOTIDE SEQUENCE [LARGE SCALE GENOMIC DNA]</scope>
    <source>
        <strain evidence="3">strain S7.3</strain>
    </source>
</reference>
<name>F8QKY1_SERL3</name>